<dbReference type="NCBIfam" id="NF011077">
    <property type="entry name" value="PRK14507.1"/>
    <property type="match status" value="1"/>
</dbReference>
<comment type="catalytic activity">
    <reaction evidence="1 10">
        <text>Transfers a segment of a (1-&gt;4)-alpha-D-glucan to a new position in an acceptor, which may be glucose or a (1-&gt;4)-alpha-D-glucan.</text>
        <dbReference type="EC" id="2.4.1.25"/>
    </reaction>
</comment>
<organism evidence="12 13">
    <name type="scientific">Aquabacterium olei</name>
    <dbReference type="NCBI Taxonomy" id="1296669"/>
    <lineage>
        <taxon>Bacteria</taxon>
        <taxon>Pseudomonadati</taxon>
        <taxon>Pseudomonadota</taxon>
        <taxon>Betaproteobacteria</taxon>
        <taxon>Burkholderiales</taxon>
        <taxon>Aquabacterium</taxon>
    </lineage>
</organism>
<dbReference type="Pfam" id="PF00128">
    <property type="entry name" value="Alpha-amylase"/>
    <property type="match status" value="1"/>
</dbReference>
<evidence type="ECO:0000256" key="3">
    <source>
        <dbReference type="ARBA" id="ARBA00012560"/>
    </source>
</evidence>
<comment type="similarity">
    <text evidence="2 10">Belongs to the disproportionating enzyme family.</text>
</comment>
<dbReference type="OrthoDB" id="9761577at2"/>
<dbReference type="NCBIfam" id="TIGR02401">
    <property type="entry name" value="trehalose_TreY"/>
    <property type="match status" value="1"/>
</dbReference>
<evidence type="ECO:0000256" key="4">
    <source>
        <dbReference type="ARBA" id="ARBA00020295"/>
    </source>
</evidence>
<dbReference type="InterPro" id="IPR013797">
    <property type="entry name" value="Maltooligo_trehalose_synth_4"/>
</dbReference>
<dbReference type="Pfam" id="PF02446">
    <property type="entry name" value="Glyco_hydro_77"/>
    <property type="match status" value="1"/>
</dbReference>
<evidence type="ECO:0000256" key="6">
    <source>
        <dbReference type="ARBA" id="ARBA00022679"/>
    </source>
</evidence>
<dbReference type="SMART" id="SM00642">
    <property type="entry name" value="Aamy"/>
    <property type="match status" value="1"/>
</dbReference>
<protein>
    <recommendedName>
        <fullName evidence="4 10">4-alpha-glucanotransferase</fullName>
        <ecNumber evidence="3 10">2.4.1.25</ecNumber>
    </recommendedName>
    <alternativeName>
        <fullName evidence="8 10">Amylomaltase</fullName>
    </alternativeName>
    <alternativeName>
        <fullName evidence="9 10">Disproportionating enzyme</fullName>
    </alternativeName>
</protein>
<dbReference type="GO" id="GO:0005975">
    <property type="term" value="P:carbohydrate metabolic process"/>
    <property type="evidence" value="ECO:0007669"/>
    <property type="project" value="InterPro"/>
</dbReference>
<evidence type="ECO:0000313" key="12">
    <source>
        <dbReference type="EMBL" id="AWI53586.1"/>
    </source>
</evidence>
<evidence type="ECO:0000256" key="2">
    <source>
        <dbReference type="ARBA" id="ARBA00005684"/>
    </source>
</evidence>
<evidence type="ECO:0000256" key="7">
    <source>
        <dbReference type="ARBA" id="ARBA00023277"/>
    </source>
</evidence>
<accession>A0A2U8FTK7</accession>
<dbReference type="KEGG" id="aon:DEH84_09185"/>
<dbReference type="NCBIfam" id="TIGR00217">
    <property type="entry name" value="malQ"/>
    <property type="match status" value="1"/>
</dbReference>
<dbReference type="InterPro" id="IPR003385">
    <property type="entry name" value="Glyco_hydro_77"/>
</dbReference>
<evidence type="ECO:0000256" key="10">
    <source>
        <dbReference type="RuleBase" id="RU361207"/>
    </source>
</evidence>
<dbReference type="RefSeq" id="WP_109036586.1">
    <property type="nucleotide sequence ID" value="NZ_CP029210.1"/>
</dbReference>
<dbReference type="EMBL" id="CP029210">
    <property type="protein sequence ID" value="AWI53586.1"/>
    <property type="molecule type" value="Genomic_DNA"/>
</dbReference>
<keyword evidence="13" id="KW-1185">Reference proteome</keyword>
<proteinExistence type="inferred from homology"/>
<dbReference type="InterPro" id="IPR012767">
    <property type="entry name" value="Trehalose_TreY"/>
</dbReference>
<dbReference type="PANTHER" id="PTHR32438:SF5">
    <property type="entry name" value="4-ALPHA-GLUCANOTRANSFERASE DPE1, CHLOROPLASTIC_AMYLOPLASTIC"/>
    <property type="match status" value="1"/>
</dbReference>
<gene>
    <name evidence="12" type="ORF">DEH84_09185</name>
</gene>
<dbReference type="Gene3D" id="3.20.20.80">
    <property type="entry name" value="Glycosidases"/>
    <property type="match status" value="4"/>
</dbReference>
<feature type="domain" description="Glycosyl hydrolase family 13 catalytic" evidence="11">
    <location>
        <begin position="735"/>
        <end position="1252"/>
    </location>
</feature>
<dbReference type="Gene3D" id="1.10.10.470">
    <property type="entry name" value="Maltooligosyl trehalose synthase, domain 4"/>
    <property type="match status" value="1"/>
</dbReference>
<dbReference type="SUPFAM" id="SSF51445">
    <property type="entry name" value="(Trans)glycosidases"/>
    <property type="match status" value="2"/>
</dbReference>
<dbReference type="EC" id="2.4.1.25" evidence="3 10"/>
<dbReference type="InterPro" id="IPR017853">
    <property type="entry name" value="GH"/>
</dbReference>
<evidence type="ECO:0000256" key="1">
    <source>
        <dbReference type="ARBA" id="ARBA00000439"/>
    </source>
</evidence>
<reference evidence="12 13" key="1">
    <citation type="submission" date="2018-05" db="EMBL/GenBank/DDBJ databases">
        <title>complete genome sequence of Aquabacterium olei NBRC 110486.</title>
        <authorList>
            <person name="Tang B."/>
            <person name="Chang J."/>
            <person name="Zhang L."/>
            <person name="Yang H."/>
        </authorList>
    </citation>
    <scope>NUCLEOTIDE SEQUENCE [LARGE SCALE GENOMIC DNA]</scope>
    <source>
        <strain evidence="12 13">NBRC 110486</strain>
    </source>
</reference>
<name>A0A2U8FTK7_9BURK</name>
<sequence length="1703" mass="190230">MDPTLPLLMELGDACGLQPTYTDYWGHKRTLGEPALRHFLGAMGCDGGDEAALRATLAQHRQTREAQSLSPVCVRRRRGTPVLELGEQGRAATTWQLQLEHGGYQAGPVQDGAIHWPEWPPEGYHRLSVHDAAGAILLETELVLCPPRAFVPESLDQGQRWWGPVVQLYALRSERNWGMGDFGDLRQLIDQAAEQGAGFVGLSPLHALFPHDPNRASPYSPSHRATLNTLYIDVEAVPDFEACEQARLQVRSAAFQRKLHALRQAAHIDHAGVATAKQGVLRLLYAHFRRHHLERDTPRSRAFKAFVERGGRPLWLQARFDTLQSMAHGRDPHAWGWMQWPPEWQDADGPTARALTDEHRVEVEWHLYLQWLADTQLAQAARHARQRGMPLGLYLDVAVGVNEGGAETWGDPSLFAMGVHIGAPPEEYNPAGQDWGLPPMVPQALKTRGHAPIIEMLRAVMRHAGALRLDHVMALSRLFWVPPEQGAAAGTYMSYPLEDLLGLLALESHRHRCLVVGEDLGTVPDGFREQLGEAGVLSYCPLYFERRDDGQFRPPGEWKKQALAVVGTHDLPPLRAWWRGDDIETRARLNLFPSDDQRRQQVIGRAHERVALLLLLEAEGLWPQGSSINPAGIDDGDPRFTEAVCTLVGRSQAMLAGVQLEDIVQQLEQVNVPSTTEEQHPNWRVKLPVTLEDLRRDARWRDVAQAMRAARPRPDSPAHALDALPSLDTARIPRATYRVQFHAGMRFEQAREAVPYLARLGIGHLYASPYLKARAGSTHGYDITDHQALNPEVGDAEAHAALCDVLARHGMGQLLDIVPNHMGVLEADNPWWLDVLECGPASVHATAFDIEWAPPEPELHGRVLLPVLGDQYGKVLESGELQVRFDPDHGEFAVHYYAHRFPVDPRDYPTILALALPVPTAGSEATLAAVQSAVDAFAQLPDRNDADPASRARRQRDKGLLKQQWATHHAAHDWVRLWVDGALQVLNGRPGDPSSFDALHALLQRQAYRLAFWRVAGDDVNYRRFFDVSTLAAVRMEDEAVFEATHRKVFAWLDEGRIDGLRIDHPDGLSDPAAYFRRLQARHAAQQVARDEPARALYVAVEKILAEHERIPADWPVHGGTGYRFANVVNGLFVDGRREAEMNAAYASFIRTMPDFDAILRDSKRLIMATSLASDLQIVTEALHRVAVMDRRTCDFTRKRLREALTEVAIGHPVYRTYIGEPGVSAVDERHVAWACADARRHSTASEISAIDFVQDVLMQAPHEADPARRAAMLAFVRRWQQFTAPVMAKAMEDTAFYRYHRLLSLNEVGGDPRRYGMSVAAFHGANLARVRHTPHAMLATSTHDSKRSEDVRARLNVLSEMPDQWAAALGRWQTMNRALAERIDARVDPQDEYLLYQTLVGIWPFEPPDQAVLDGLRERVQAYMLKALREAKCHTSWVNPNLEHEGDLARFIDRVLGALEPNPFLKDLQAFVTPVAQQGVVNSLNQLLLKMTVPGVPDIYQGCETWQFNLVDPDNRRPVDFPAMQALLEDVQAAYAGGTLDPGTARQWLEAPARGHIKMALTWRLLALRQAQARLFERGAYRPLDPTGDVAERVVAFMRQDDEARHARCIVLATRLGLGAEPALWGDGSVSWPALPDAHLDVHGEPAWLDALTGQRLPIEHVQAEDGSGLWRLRVAEAFALWPLALVVPASLMKAPPDEASP</sequence>
<keyword evidence="5 10" id="KW-0328">Glycosyltransferase</keyword>
<dbReference type="InterPro" id="IPR006047">
    <property type="entry name" value="GH13_cat_dom"/>
</dbReference>
<dbReference type="Proteomes" id="UP000244892">
    <property type="component" value="Chromosome"/>
</dbReference>
<keyword evidence="7 10" id="KW-0119">Carbohydrate metabolism</keyword>
<evidence type="ECO:0000256" key="5">
    <source>
        <dbReference type="ARBA" id="ARBA00022676"/>
    </source>
</evidence>
<dbReference type="CDD" id="cd11336">
    <property type="entry name" value="AmyAc_MTSase"/>
    <property type="match status" value="1"/>
</dbReference>
<keyword evidence="6 10" id="KW-0808">Transferase</keyword>
<evidence type="ECO:0000259" key="11">
    <source>
        <dbReference type="SMART" id="SM00642"/>
    </source>
</evidence>
<evidence type="ECO:0000256" key="8">
    <source>
        <dbReference type="ARBA" id="ARBA00031423"/>
    </source>
</evidence>
<dbReference type="PANTHER" id="PTHR32438">
    <property type="entry name" value="4-ALPHA-GLUCANOTRANSFERASE DPE1, CHLOROPLASTIC/AMYLOPLASTIC"/>
    <property type="match status" value="1"/>
</dbReference>
<evidence type="ECO:0000256" key="9">
    <source>
        <dbReference type="ARBA" id="ARBA00031501"/>
    </source>
</evidence>
<evidence type="ECO:0000313" key="13">
    <source>
        <dbReference type="Proteomes" id="UP000244892"/>
    </source>
</evidence>
<dbReference type="GO" id="GO:0004134">
    <property type="term" value="F:4-alpha-glucanotransferase activity"/>
    <property type="evidence" value="ECO:0007669"/>
    <property type="project" value="UniProtKB-EC"/>
</dbReference>